<dbReference type="GO" id="GO:0016603">
    <property type="term" value="F:glutaminyl-peptide cyclotransferase activity"/>
    <property type="evidence" value="ECO:0007669"/>
    <property type="project" value="InterPro"/>
</dbReference>
<dbReference type="InterPro" id="IPR007788">
    <property type="entry name" value="QCT"/>
</dbReference>
<dbReference type="SUPFAM" id="SSF50969">
    <property type="entry name" value="YVTN repeat-like/Quinoprotein amine dehydrogenase"/>
    <property type="match status" value="1"/>
</dbReference>
<keyword evidence="2" id="KW-1185">Reference proteome</keyword>
<accession>A0AAW6U1C8</accession>
<reference evidence="1" key="1">
    <citation type="submission" date="2023-05" db="EMBL/GenBank/DDBJ databases">
        <title>Anaerotaeda fermentans gen. nov., sp. nov., a novel anaerobic planctomycete of the new family within the order Sedimentisphaerales isolated from Taman Peninsula, Russia.</title>
        <authorList>
            <person name="Khomyakova M.A."/>
            <person name="Merkel A.Y."/>
            <person name="Slobodkin A.I."/>
        </authorList>
    </citation>
    <scope>NUCLEOTIDE SEQUENCE</scope>
    <source>
        <strain evidence="1">M17dextr</strain>
    </source>
</reference>
<dbReference type="RefSeq" id="WP_349244860.1">
    <property type="nucleotide sequence ID" value="NZ_JASCXX010000010.1"/>
</dbReference>
<dbReference type="Gene3D" id="2.130.10.10">
    <property type="entry name" value="YVTN repeat-like/Quinoprotein amine dehydrogenase"/>
    <property type="match status" value="1"/>
</dbReference>
<name>A0AAW6U1C8_9BACT</name>
<organism evidence="1 2">
    <name type="scientific">Anaerobaca lacustris</name>
    <dbReference type="NCBI Taxonomy" id="3044600"/>
    <lineage>
        <taxon>Bacteria</taxon>
        <taxon>Pseudomonadati</taxon>
        <taxon>Planctomycetota</taxon>
        <taxon>Phycisphaerae</taxon>
        <taxon>Sedimentisphaerales</taxon>
        <taxon>Anaerobacaceae</taxon>
        <taxon>Anaerobaca</taxon>
    </lineage>
</organism>
<dbReference type="PANTHER" id="PTHR31270">
    <property type="entry name" value="GLUTAMINYL-PEPTIDE CYCLOTRANSFERASE"/>
    <property type="match status" value="1"/>
</dbReference>
<dbReference type="AlphaFoldDB" id="A0AAW6U1C8"/>
<dbReference type="InterPro" id="IPR015943">
    <property type="entry name" value="WD40/YVTN_repeat-like_dom_sf"/>
</dbReference>
<dbReference type="Pfam" id="PF05096">
    <property type="entry name" value="Glu_cyclase_2"/>
    <property type="match status" value="1"/>
</dbReference>
<proteinExistence type="predicted"/>
<evidence type="ECO:0000313" key="2">
    <source>
        <dbReference type="Proteomes" id="UP001431776"/>
    </source>
</evidence>
<dbReference type="InterPro" id="IPR011044">
    <property type="entry name" value="Quino_amine_DH_bsu"/>
</dbReference>
<dbReference type="Proteomes" id="UP001431776">
    <property type="component" value="Unassembled WGS sequence"/>
</dbReference>
<dbReference type="EMBL" id="JASCXX010000010">
    <property type="protein sequence ID" value="MDI6449454.1"/>
    <property type="molecule type" value="Genomic_DNA"/>
</dbReference>
<sequence length="312" mass="35334">MSNPNAMQERWGAPERARVNAWVDSDVRWNTGRRLAASLLLWASLLFPAGRAPAATPQAADPNAVTAESEPEPAEPPVAYYGYKVVRTYPHDTRNFTQGLIYEEGFLYEGTGLYKQSALIKRDLEDNRIVKRLRLPDQYFGEGITILGDKIIQLTWKSQVAFVYDKTTFRELDRFTYRGRGWGLTTDGTRLILSDGTAMLRFFDPNTYAETGQLRVHYNGRPLRQINELEYIDGKVYANILPTDYIAILCPETGRVTGWIDLTGLYIPPPHSPSDIVLNGIAYRPETGRLLVTGKCWPRVYEIELVARTANP</sequence>
<gene>
    <name evidence="1" type="ORF">QJ522_10410</name>
</gene>
<dbReference type="PANTHER" id="PTHR31270:SF1">
    <property type="entry name" value="GLUTAMINYL-PEPTIDE CYCLOTRANSFERASE"/>
    <property type="match status" value="1"/>
</dbReference>
<protein>
    <submittedName>
        <fullName evidence="1">Glutaminyl-peptide cyclotransferase</fullName>
    </submittedName>
</protein>
<evidence type="ECO:0000313" key="1">
    <source>
        <dbReference type="EMBL" id="MDI6449454.1"/>
    </source>
</evidence>
<comment type="caution">
    <text evidence="1">The sequence shown here is derived from an EMBL/GenBank/DDBJ whole genome shotgun (WGS) entry which is preliminary data.</text>
</comment>